<protein>
    <submittedName>
        <fullName evidence="2">Uncharacterized protein</fullName>
    </submittedName>
</protein>
<dbReference type="OMA" id="MNECANC"/>
<gene>
    <name evidence="2" type="ORF">ARMGADRAFT_1029597</name>
</gene>
<dbReference type="InParanoid" id="A0A2H3DH09"/>
<proteinExistence type="predicted"/>
<keyword evidence="3" id="KW-1185">Reference proteome</keyword>
<accession>A0A2H3DH09</accession>
<evidence type="ECO:0000313" key="2">
    <source>
        <dbReference type="EMBL" id="PBK94521.1"/>
    </source>
</evidence>
<evidence type="ECO:0000256" key="1">
    <source>
        <dbReference type="SAM" id="MobiDB-lite"/>
    </source>
</evidence>
<feature type="compositionally biased region" description="Low complexity" evidence="1">
    <location>
        <begin position="118"/>
        <end position="128"/>
    </location>
</feature>
<name>A0A2H3DH09_ARMGA</name>
<dbReference type="Proteomes" id="UP000217790">
    <property type="component" value="Unassembled WGS sequence"/>
</dbReference>
<feature type="region of interest" description="Disordered" evidence="1">
    <location>
        <begin position="80"/>
        <end position="138"/>
    </location>
</feature>
<reference evidence="3" key="1">
    <citation type="journal article" date="2017" name="Nat. Ecol. Evol.">
        <title>Genome expansion and lineage-specific genetic innovations in the forest pathogenic fungi Armillaria.</title>
        <authorList>
            <person name="Sipos G."/>
            <person name="Prasanna A.N."/>
            <person name="Walter M.C."/>
            <person name="O'Connor E."/>
            <person name="Balint B."/>
            <person name="Krizsan K."/>
            <person name="Kiss B."/>
            <person name="Hess J."/>
            <person name="Varga T."/>
            <person name="Slot J."/>
            <person name="Riley R."/>
            <person name="Boka B."/>
            <person name="Rigling D."/>
            <person name="Barry K."/>
            <person name="Lee J."/>
            <person name="Mihaltcheva S."/>
            <person name="LaButti K."/>
            <person name="Lipzen A."/>
            <person name="Waldron R."/>
            <person name="Moloney N.M."/>
            <person name="Sperisen C."/>
            <person name="Kredics L."/>
            <person name="Vagvoelgyi C."/>
            <person name="Patrignani A."/>
            <person name="Fitzpatrick D."/>
            <person name="Nagy I."/>
            <person name="Doyle S."/>
            <person name="Anderson J.B."/>
            <person name="Grigoriev I.V."/>
            <person name="Gueldener U."/>
            <person name="Muensterkoetter M."/>
            <person name="Nagy L.G."/>
        </authorList>
    </citation>
    <scope>NUCLEOTIDE SEQUENCE [LARGE SCALE GENOMIC DNA]</scope>
    <source>
        <strain evidence="3">Ar21-2</strain>
    </source>
</reference>
<organism evidence="2 3">
    <name type="scientific">Armillaria gallica</name>
    <name type="common">Bulbous honey fungus</name>
    <name type="synonym">Armillaria bulbosa</name>
    <dbReference type="NCBI Taxonomy" id="47427"/>
    <lineage>
        <taxon>Eukaryota</taxon>
        <taxon>Fungi</taxon>
        <taxon>Dikarya</taxon>
        <taxon>Basidiomycota</taxon>
        <taxon>Agaricomycotina</taxon>
        <taxon>Agaricomycetes</taxon>
        <taxon>Agaricomycetidae</taxon>
        <taxon>Agaricales</taxon>
        <taxon>Marasmiineae</taxon>
        <taxon>Physalacriaceae</taxon>
        <taxon>Armillaria</taxon>
    </lineage>
</organism>
<feature type="compositionally biased region" description="Basic and acidic residues" evidence="1">
    <location>
        <begin position="100"/>
        <end position="117"/>
    </location>
</feature>
<sequence>MTSWYICSSVTMFSAIEGTHQDSGTPKSDFLYDLVYTCEKISEELEPADWSEDFKEWELFMNECANCNLLKEDSNFALPKSTKPVHGKKRQAEQELQDQDASRDEDPDAHFPERDNKASSSKSATAKNSKPKSFTKPKFKDASTVKEVAVTTIAKVQPCKQIKTQMGSVKDKLSTGNSHAAHAQVHATVKDEGNASMSKGKGKAATSATVETNPLSTYYYIEKVPMPIHKDEYQALLKAPPVAGANIVALARPGGRAYALSMPSLHRGTPPTVSWHYLLRPLLNVFKSTANAVAQASLHYWSELYKALCVTYNAIRSEGADALKGSELVLAAWCSFNTDTLCLVAT</sequence>
<dbReference type="OrthoDB" id="3029516at2759"/>
<evidence type="ECO:0000313" key="3">
    <source>
        <dbReference type="Proteomes" id="UP000217790"/>
    </source>
</evidence>
<dbReference type="AlphaFoldDB" id="A0A2H3DH09"/>
<dbReference type="EMBL" id="KZ293654">
    <property type="protein sequence ID" value="PBK94521.1"/>
    <property type="molecule type" value="Genomic_DNA"/>
</dbReference>